<evidence type="ECO:0000313" key="1">
    <source>
        <dbReference type="EMBL" id="KHN45963.1"/>
    </source>
</evidence>
<dbReference type="EMBL" id="KN641611">
    <property type="protein sequence ID" value="KHN45963.1"/>
    <property type="molecule type" value="Genomic_DNA"/>
</dbReference>
<protein>
    <submittedName>
        <fullName evidence="1">Uncharacterized protein</fullName>
    </submittedName>
</protein>
<name>A0A0B2SM83_GLYSO</name>
<organism evidence="1">
    <name type="scientific">Glycine soja</name>
    <name type="common">Wild soybean</name>
    <dbReference type="NCBI Taxonomy" id="3848"/>
    <lineage>
        <taxon>Eukaryota</taxon>
        <taxon>Viridiplantae</taxon>
        <taxon>Streptophyta</taxon>
        <taxon>Embryophyta</taxon>
        <taxon>Tracheophyta</taxon>
        <taxon>Spermatophyta</taxon>
        <taxon>Magnoliopsida</taxon>
        <taxon>eudicotyledons</taxon>
        <taxon>Gunneridae</taxon>
        <taxon>Pentapetalae</taxon>
        <taxon>rosids</taxon>
        <taxon>fabids</taxon>
        <taxon>Fabales</taxon>
        <taxon>Fabaceae</taxon>
        <taxon>Papilionoideae</taxon>
        <taxon>50 kb inversion clade</taxon>
        <taxon>NPAAA clade</taxon>
        <taxon>indigoferoid/millettioid clade</taxon>
        <taxon>Phaseoleae</taxon>
        <taxon>Glycine</taxon>
        <taxon>Glycine subgen. Soja</taxon>
    </lineage>
</organism>
<proteinExistence type="predicted"/>
<reference evidence="1" key="1">
    <citation type="submission" date="2014-07" db="EMBL/GenBank/DDBJ databases">
        <title>Identification of a novel salt tolerance gene in wild soybean by whole-genome sequencing.</title>
        <authorList>
            <person name="Lam H.-M."/>
            <person name="Qi X."/>
            <person name="Li M.-W."/>
            <person name="Liu X."/>
            <person name="Xie M."/>
            <person name="Ni M."/>
            <person name="Xu X."/>
        </authorList>
    </citation>
    <scope>NUCLEOTIDE SEQUENCE [LARGE SCALE GENOMIC DNA]</scope>
    <source>
        <tissue evidence="1">Root</tissue>
    </source>
</reference>
<accession>A0A0B2SM83</accession>
<gene>
    <name evidence="1" type="ORF">glysoja_030700</name>
</gene>
<dbReference type="Proteomes" id="UP000053555">
    <property type="component" value="Unassembled WGS sequence"/>
</dbReference>
<sequence length="113" mass="13063">MMTFQLISYNSISRRPSLQRDNYINHAMNVAYCTASTFFLLSFYKYGSLFMAGSSGASADPIQHYLQHDFCKQFASVGKAWSVVWRIVVCNLWRVRNIKVFQGAVVDLERYQT</sequence>
<dbReference type="AlphaFoldDB" id="A0A0B2SM83"/>